<comment type="caution">
    <text evidence="3">The sequence shown here is derived from an EMBL/GenBank/DDBJ whole genome shotgun (WGS) entry which is preliminary data.</text>
</comment>
<sequence>MSRPAAVSADQIRATVLAMLAESGDTNTPAGATGSAEPVTRERFRRAVSVRRLRSRLGAGDPAVLSRALNAIEAELVQAGLTQVALPGLPDAIAETDARAVGRRRQRAARRCGAPENRGP</sequence>
<evidence type="ECO:0000313" key="4">
    <source>
        <dbReference type="Proteomes" id="UP000294200"/>
    </source>
</evidence>
<dbReference type="InterPro" id="IPR021104">
    <property type="entry name" value="KfrA_DNA-bd_N"/>
</dbReference>
<feature type="domain" description="KfrA N-terminal DNA-binding" evidence="2">
    <location>
        <begin position="10"/>
        <end position="108"/>
    </location>
</feature>
<name>A0A4R0X0X2_9BURK</name>
<feature type="compositionally biased region" description="Basic residues" evidence="1">
    <location>
        <begin position="101"/>
        <end position="110"/>
    </location>
</feature>
<evidence type="ECO:0000259" key="2">
    <source>
        <dbReference type="Pfam" id="PF11740"/>
    </source>
</evidence>
<feature type="region of interest" description="Disordered" evidence="1">
    <location>
        <begin position="100"/>
        <end position="120"/>
    </location>
</feature>
<dbReference type="Proteomes" id="UP000294200">
    <property type="component" value="Unassembled WGS sequence"/>
</dbReference>
<accession>A0A4R0X0X2</accession>
<proteinExistence type="predicted"/>
<dbReference type="EMBL" id="MWML01000359">
    <property type="protein sequence ID" value="TCG03663.1"/>
    <property type="molecule type" value="Genomic_DNA"/>
</dbReference>
<dbReference type="Pfam" id="PF11740">
    <property type="entry name" value="KfrA_N"/>
    <property type="match status" value="1"/>
</dbReference>
<organism evidence="3 4">
    <name type="scientific">Paraburkholderia steynii</name>
    <dbReference type="NCBI Taxonomy" id="1245441"/>
    <lineage>
        <taxon>Bacteria</taxon>
        <taxon>Pseudomonadati</taxon>
        <taxon>Pseudomonadota</taxon>
        <taxon>Betaproteobacteria</taxon>
        <taxon>Burkholderiales</taxon>
        <taxon>Burkholderiaceae</taxon>
        <taxon>Paraburkholderia</taxon>
    </lineage>
</organism>
<reference evidence="3 4" key="1">
    <citation type="submission" date="2017-02" db="EMBL/GenBank/DDBJ databases">
        <title>Paraburkholderia sophoroidis sp. nov. and Paraburkholderia steynii sp. nov. rhizobial symbionts of the fynbos legume Hypocalyptus sophoroides.</title>
        <authorList>
            <person name="Steenkamp E.T."/>
            <person name="Beukes C.W."/>
            <person name="Van Zyl E."/>
            <person name="Avontuur J."/>
            <person name="Chan W.Y."/>
            <person name="Hassen A."/>
            <person name="Palmer M."/>
            <person name="Mthombeni L."/>
            <person name="Phalane F."/>
            <person name="Sereme K."/>
            <person name="Venter S.N."/>
        </authorList>
    </citation>
    <scope>NUCLEOTIDE SEQUENCE [LARGE SCALE GENOMIC DNA]</scope>
    <source>
        <strain evidence="3 4">HC1.1ba</strain>
    </source>
</reference>
<dbReference type="AlphaFoldDB" id="A0A4R0X0X2"/>
<evidence type="ECO:0000313" key="3">
    <source>
        <dbReference type="EMBL" id="TCG03663.1"/>
    </source>
</evidence>
<gene>
    <name evidence="3" type="ORF">BZM27_46655</name>
</gene>
<evidence type="ECO:0000256" key="1">
    <source>
        <dbReference type="SAM" id="MobiDB-lite"/>
    </source>
</evidence>
<keyword evidence="4" id="KW-1185">Reference proteome</keyword>
<protein>
    <recommendedName>
        <fullName evidence="2">KfrA N-terminal DNA-binding domain-containing protein</fullName>
    </recommendedName>
</protein>